<feature type="compositionally biased region" description="Basic and acidic residues" evidence="1">
    <location>
        <begin position="59"/>
        <end position="69"/>
    </location>
</feature>
<protein>
    <submittedName>
        <fullName evidence="2">Uncharacterized protein</fullName>
    </submittedName>
</protein>
<evidence type="ECO:0000313" key="2">
    <source>
        <dbReference type="EMBL" id="KAK2959522.1"/>
    </source>
</evidence>
<feature type="compositionally biased region" description="Low complexity" evidence="1">
    <location>
        <begin position="75"/>
        <end position="87"/>
    </location>
</feature>
<dbReference type="Proteomes" id="UP001281761">
    <property type="component" value="Unassembled WGS sequence"/>
</dbReference>
<dbReference type="EMBL" id="JARBJD010000029">
    <property type="protein sequence ID" value="KAK2959522.1"/>
    <property type="molecule type" value="Genomic_DNA"/>
</dbReference>
<proteinExistence type="predicted"/>
<evidence type="ECO:0000313" key="3">
    <source>
        <dbReference type="Proteomes" id="UP001281761"/>
    </source>
</evidence>
<name>A0ABQ9Y6Y8_9EUKA</name>
<accession>A0ABQ9Y6Y8</accession>
<keyword evidence="3" id="KW-1185">Reference proteome</keyword>
<comment type="caution">
    <text evidence="2">The sequence shown here is derived from an EMBL/GenBank/DDBJ whole genome shotgun (WGS) entry which is preliminary data.</text>
</comment>
<reference evidence="2 3" key="1">
    <citation type="journal article" date="2022" name="bioRxiv">
        <title>Genomics of Preaxostyla Flagellates Illuminates Evolutionary Transitions and the Path Towards Mitochondrial Loss.</title>
        <authorList>
            <person name="Novak L.V.F."/>
            <person name="Treitli S.C."/>
            <person name="Pyrih J."/>
            <person name="Halakuc P."/>
            <person name="Pipaliya S.V."/>
            <person name="Vacek V."/>
            <person name="Brzon O."/>
            <person name="Soukal P."/>
            <person name="Eme L."/>
            <person name="Dacks J.B."/>
            <person name="Karnkowska A."/>
            <person name="Elias M."/>
            <person name="Hampl V."/>
        </authorList>
    </citation>
    <scope>NUCLEOTIDE SEQUENCE [LARGE SCALE GENOMIC DNA]</scope>
    <source>
        <strain evidence="2">NAU3</strain>
        <tissue evidence="2">Gut</tissue>
    </source>
</reference>
<sequence>MSLPFISGSSFIHLLIETDKNNTKTNKCLLHADNASIIAQEELLALNELARDFLPSMHNTKDGMNDSLKRRTMKKSTSQTPSKPSSQHCVTAQ</sequence>
<feature type="region of interest" description="Disordered" evidence="1">
    <location>
        <begin position="56"/>
        <end position="93"/>
    </location>
</feature>
<gene>
    <name evidence="2" type="ORF">BLNAU_5571</name>
</gene>
<organism evidence="2 3">
    <name type="scientific">Blattamonas nauphoetae</name>
    <dbReference type="NCBI Taxonomy" id="2049346"/>
    <lineage>
        <taxon>Eukaryota</taxon>
        <taxon>Metamonada</taxon>
        <taxon>Preaxostyla</taxon>
        <taxon>Oxymonadida</taxon>
        <taxon>Blattamonas</taxon>
    </lineage>
</organism>
<evidence type="ECO:0000256" key="1">
    <source>
        <dbReference type="SAM" id="MobiDB-lite"/>
    </source>
</evidence>